<keyword evidence="4" id="KW-1185">Reference proteome</keyword>
<feature type="region of interest" description="Disordered" evidence="1">
    <location>
        <begin position="63"/>
        <end position="92"/>
    </location>
</feature>
<dbReference type="InterPro" id="IPR011042">
    <property type="entry name" value="6-blade_b-propeller_TolB-like"/>
</dbReference>
<protein>
    <recommendedName>
        <fullName evidence="5">WD40 repeat protein</fullName>
    </recommendedName>
</protein>
<dbReference type="Gene3D" id="2.120.10.30">
    <property type="entry name" value="TolB, C-terminal domain"/>
    <property type="match status" value="1"/>
</dbReference>
<evidence type="ECO:0008006" key="5">
    <source>
        <dbReference type="Google" id="ProtNLM"/>
    </source>
</evidence>
<keyword evidence="2" id="KW-1133">Transmembrane helix</keyword>
<sequence length="365" mass="38597">MTNQDLDRIVRDVLEDLAGESRPAPLLDGSFRRARHIRRRRAAATIAAAAVLAVLAVPALTHRTSAPEPARPSPTAVRVSPTSSATPLPVLPVTGTPARVDLPDGFTVTAIGVNGDGPLWIYNRDSGTYVATPYAYASVARSGTHAVVQTRSGNLDLYLIDLHDLTARPLSKLDSVSGQMWSRDGRTVLDGSATPGWLHLIDVGTGERRDVLFRAPQAGCDDTGGCGPAWFRGEDAVTVAVFDPATGKQTGVQVISATTGATIQTLPVKGYVAGACSWSTDGRYVVTEMRPETGDTWLEIVEASTGKRTVRLPAMANANPDALCWTSPTRLLVVDGATVRAFAPDGTPGQQVTVPDADWVTIGPR</sequence>
<comment type="caution">
    <text evidence="3">The sequence shown here is derived from an EMBL/GenBank/DDBJ whole genome shotgun (WGS) entry which is preliminary data.</text>
</comment>
<organism evidence="3 4">
    <name type="scientific">Dactylosporangium cerinum</name>
    <dbReference type="NCBI Taxonomy" id="1434730"/>
    <lineage>
        <taxon>Bacteria</taxon>
        <taxon>Bacillati</taxon>
        <taxon>Actinomycetota</taxon>
        <taxon>Actinomycetes</taxon>
        <taxon>Micromonosporales</taxon>
        <taxon>Micromonosporaceae</taxon>
        <taxon>Dactylosporangium</taxon>
    </lineage>
</organism>
<reference evidence="4" key="1">
    <citation type="journal article" date="2019" name="Int. J. Syst. Evol. Microbiol.">
        <title>The Global Catalogue of Microorganisms (GCM) 10K type strain sequencing project: providing services to taxonomists for standard genome sequencing and annotation.</title>
        <authorList>
            <consortium name="The Broad Institute Genomics Platform"/>
            <consortium name="The Broad Institute Genome Sequencing Center for Infectious Disease"/>
            <person name="Wu L."/>
            <person name="Ma J."/>
        </authorList>
    </citation>
    <scope>NUCLEOTIDE SEQUENCE [LARGE SCALE GENOMIC DNA]</scope>
    <source>
        <strain evidence="4">CGMCC 4.7152</strain>
    </source>
</reference>
<feature type="transmembrane region" description="Helical" evidence="2">
    <location>
        <begin position="42"/>
        <end position="61"/>
    </location>
</feature>
<evidence type="ECO:0000256" key="2">
    <source>
        <dbReference type="SAM" id="Phobius"/>
    </source>
</evidence>
<gene>
    <name evidence="3" type="ORF">ACFPIJ_32110</name>
</gene>
<dbReference type="EMBL" id="JBHSIU010000041">
    <property type="protein sequence ID" value="MFC5002467.1"/>
    <property type="molecule type" value="Genomic_DNA"/>
</dbReference>
<dbReference type="RefSeq" id="WP_380120532.1">
    <property type="nucleotide sequence ID" value="NZ_JBHSIU010000041.1"/>
</dbReference>
<evidence type="ECO:0000313" key="3">
    <source>
        <dbReference type="EMBL" id="MFC5002467.1"/>
    </source>
</evidence>
<proteinExistence type="predicted"/>
<dbReference type="SUPFAM" id="SSF82171">
    <property type="entry name" value="DPP6 N-terminal domain-like"/>
    <property type="match status" value="1"/>
</dbReference>
<accession>A0ABV9W2D4</accession>
<dbReference type="Proteomes" id="UP001595912">
    <property type="component" value="Unassembled WGS sequence"/>
</dbReference>
<keyword evidence="2" id="KW-0472">Membrane</keyword>
<evidence type="ECO:0000313" key="4">
    <source>
        <dbReference type="Proteomes" id="UP001595912"/>
    </source>
</evidence>
<name>A0ABV9W2D4_9ACTN</name>
<keyword evidence="2" id="KW-0812">Transmembrane</keyword>
<evidence type="ECO:0000256" key="1">
    <source>
        <dbReference type="SAM" id="MobiDB-lite"/>
    </source>
</evidence>